<evidence type="ECO:0008006" key="6">
    <source>
        <dbReference type="Google" id="ProtNLM"/>
    </source>
</evidence>
<dbReference type="InterPro" id="IPR009012">
    <property type="entry name" value="GrpE_head"/>
</dbReference>
<feature type="coiled-coil region" evidence="2">
    <location>
        <begin position="23"/>
        <end position="50"/>
    </location>
</feature>
<dbReference type="InterPro" id="IPR000740">
    <property type="entry name" value="GrpE"/>
</dbReference>
<gene>
    <name evidence="4" type="ORF">MTBBW1_950002</name>
</gene>
<evidence type="ECO:0000313" key="5">
    <source>
        <dbReference type="Proteomes" id="UP000191931"/>
    </source>
</evidence>
<evidence type="ECO:0000256" key="3">
    <source>
        <dbReference type="SAM" id="MobiDB-lite"/>
    </source>
</evidence>
<dbReference type="PROSITE" id="PS01071">
    <property type="entry name" value="GRPE"/>
    <property type="match status" value="1"/>
</dbReference>
<accession>A0A1W1HL52</accession>
<dbReference type="SUPFAM" id="SSF51064">
    <property type="entry name" value="Head domain of nucleotide exchange factor GrpE"/>
    <property type="match status" value="1"/>
</dbReference>
<feature type="region of interest" description="Disordered" evidence="3">
    <location>
        <begin position="168"/>
        <end position="195"/>
    </location>
</feature>
<dbReference type="STRING" id="1246637.MTBBW1_950002"/>
<evidence type="ECO:0000256" key="2">
    <source>
        <dbReference type="SAM" id="Coils"/>
    </source>
</evidence>
<organism evidence="4 5">
    <name type="scientific">Desulfamplus magnetovallimortis</name>
    <dbReference type="NCBI Taxonomy" id="1246637"/>
    <lineage>
        <taxon>Bacteria</taxon>
        <taxon>Pseudomonadati</taxon>
        <taxon>Thermodesulfobacteriota</taxon>
        <taxon>Desulfobacteria</taxon>
        <taxon>Desulfobacterales</taxon>
        <taxon>Desulfobacteraceae</taxon>
        <taxon>Desulfamplus</taxon>
    </lineage>
</organism>
<keyword evidence="5" id="KW-1185">Reference proteome</keyword>
<dbReference type="GO" id="GO:0006457">
    <property type="term" value="P:protein folding"/>
    <property type="evidence" value="ECO:0007669"/>
    <property type="project" value="InterPro"/>
</dbReference>
<name>A0A1W1HL52_9BACT</name>
<evidence type="ECO:0000313" key="4">
    <source>
        <dbReference type="EMBL" id="SLM33204.1"/>
    </source>
</evidence>
<dbReference type="GO" id="GO:0042803">
    <property type="term" value="F:protein homodimerization activity"/>
    <property type="evidence" value="ECO:0007669"/>
    <property type="project" value="InterPro"/>
</dbReference>
<dbReference type="GO" id="GO:0000774">
    <property type="term" value="F:adenyl-nucleotide exchange factor activity"/>
    <property type="evidence" value="ECO:0007669"/>
    <property type="project" value="InterPro"/>
</dbReference>
<dbReference type="AlphaFoldDB" id="A0A1W1HL52"/>
<dbReference type="Gene3D" id="2.30.22.10">
    <property type="entry name" value="Head domain of nucleotide exchange factor GrpE"/>
    <property type="match status" value="1"/>
</dbReference>
<dbReference type="EMBL" id="FWEV01000342">
    <property type="protein sequence ID" value="SLM33204.1"/>
    <property type="molecule type" value="Genomic_DNA"/>
</dbReference>
<dbReference type="Pfam" id="PF01025">
    <property type="entry name" value="GrpE"/>
    <property type="match status" value="1"/>
</dbReference>
<dbReference type="GO" id="GO:0051087">
    <property type="term" value="F:protein-folding chaperone binding"/>
    <property type="evidence" value="ECO:0007669"/>
    <property type="project" value="InterPro"/>
</dbReference>
<evidence type="ECO:0000256" key="1">
    <source>
        <dbReference type="ARBA" id="ARBA00023186"/>
    </source>
</evidence>
<dbReference type="Proteomes" id="UP000191931">
    <property type="component" value="Unassembled WGS sequence"/>
</dbReference>
<protein>
    <recommendedName>
        <fullName evidence="6">Protein GrpE</fullName>
    </recommendedName>
</protein>
<proteinExistence type="predicted"/>
<keyword evidence="1" id="KW-0143">Chaperone</keyword>
<keyword evidence="2" id="KW-0175">Coiled coil</keyword>
<reference evidence="4 5" key="1">
    <citation type="submission" date="2017-03" db="EMBL/GenBank/DDBJ databases">
        <authorList>
            <person name="Afonso C.L."/>
            <person name="Miller P.J."/>
            <person name="Scott M.A."/>
            <person name="Spackman E."/>
            <person name="Goraichik I."/>
            <person name="Dimitrov K.M."/>
            <person name="Suarez D.L."/>
            <person name="Swayne D.E."/>
        </authorList>
    </citation>
    <scope>NUCLEOTIDE SEQUENCE [LARGE SCALE GENOMIC DNA]</scope>
    <source>
        <strain evidence="4">PRJEB14757</strain>
    </source>
</reference>
<sequence length="195" mass="22054">MQNREQHRTVAALNSVKNVTDEYENFFRIFKEKTNELAQLEQNIRQNCEKKSVAHFFDVRDSLVRGHNASVEIASKKGFFTRPPKGIEKISEGYEMAINRFDKALSMMDIDPVETNQMPFNSETMKAVETREMHGVENGIVIETISGGFIRGKEVLRHAKVVVSHAPEAISHTHDEPLPALDAPSSTQKETGKNE</sequence>